<reference evidence="3" key="1">
    <citation type="submission" date="2018-05" db="EMBL/GenBank/DDBJ databases">
        <title>Azospirillum thermophila sp. nov., a novel isolated from hot spring.</title>
        <authorList>
            <person name="Zhao Z."/>
        </authorList>
    </citation>
    <scope>NUCLEOTIDE SEQUENCE [LARGE SCALE GENOMIC DNA]</scope>
    <source>
        <strain evidence="3">CFH 70021</strain>
    </source>
</reference>
<dbReference type="KEGG" id="azz:DEW08_03205"/>
<dbReference type="EMBL" id="CP029352">
    <property type="protein sequence ID" value="AWK85316.1"/>
    <property type="molecule type" value="Genomic_DNA"/>
</dbReference>
<dbReference type="AlphaFoldDB" id="A0A2S2CLH7"/>
<evidence type="ECO:0000313" key="2">
    <source>
        <dbReference type="EMBL" id="AWK85316.1"/>
    </source>
</evidence>
<protein>
    <submittedName>
        <fullName evidence="2">Uncharacterized protein</fullName>
    </submittedName>
</protein>
<proteinExistence type="predicted"/>
<dbReference type="RefSeq" id="WP_109324418.1">
    <property type="nucleotide sequence ID" value="NZ_CP029352.1"/>
</dbReference>
<organism evidence="2 3">
    <name type="scientific">Azospirillum thermophilum</name>
    <dbReference type="NCBI Taxonomy" id="2202148"/>
    <lineage>
        <taxon>Bacteria</taxon>
        <taxon>Pseudomonadati</taxon>
        <taxon>Pseudomonadota</taxon>
        <taxon>Alphaproteobacteria</taxon>
        <taxon>Rhodospirillales</taxon>
        <taxon>Azospirillaceae</taxon>
        <taxon>Azospirillum</taxon>
    </lineage>
</organism>
<gene>
    <name evidence="2" type="ORF">DEW08_03205</name>
</gene>
<name>A0A2S2CLH7_9PROT</name>
<feature type="compositionally biased region" description="Polar residues" evidence="1">
    <location>
        <begin position="63"/>
        <end position="72"/>
    </location>
</feature>
<feature type="compositionally biased region" description="Basic and acidic residues" evidence="1">
    <location>
        <begin position="1"/>
        <end position="19"/>
    </location>
</feature>
<dbReference type="OrthoDB" id="7307083at2"/>
<evidence type="ECO:0000256" key="1">
    <source>
        <dbReference type="SAM" id="MobiDB-lite"/>
    </source>
</evidence>
<dbReference type="Proteomes" id="UP000245629">
    <property type="component" value="Chromosome 1"/>
</dbReference>
<feature type="compositionally biased region" description="Basic and acidic residues" evidence="1">
    <location>
        <begin position="29"/>
        <end position="41"/>
    </location>
</feature>
<feature type="region of interest" description="Disordered" evidence="1">
    <location>
        <begin position="1"/>
        <end position="90"/>
    </location>
</feature>
<evidence type="ECO:0000313" key="3">
    <source>
        <dbReference type="Proteomes" id="UP000245629"/>
    </source>
</evidence>
<keyword evidence="3" id="KW-1185">Reference proteome</keyword>
<sequence length="90" mass="9556">MADQNRDDDHMKGTIDAAKDLGAGDLPGETDRSREEAERTRRAARSMATGNVPHGGDDPQHLTGDTQHTPMPSETGGKGNVGDVSMKRDG</sequence>
<accession>A0A2S2CLH7</accession>